<feature type="transmembrane region" description="Helical" evidence="7">
    <location>
        <begin position="185"/>
        <end position="211"/>
    </location>
</feature>
<evidence type="ECO:0000256" key="3">
    <source>
        <dbReference type="ARBA" id="ARBA00022475"/>
    </source>
</evidence>
<dbReference type="PANTHER" id="PTHR30193:SF37">
    <property type="entry name" value="INNER MEMBRANE ABC TRANSPORTER PERMEASE PROTEIN YCJO"/>
    <property type="match status" value="1"/>
</dbReference>
<evidence type="ECO:0000256" key="4">
    <source>
        <dbReference type="ARBA" id="ARBA00022692"/>
    </source>
</evidence>
<feature type="transmembrane region" description="Helical" evidence="7">
    <location>
        <begin position="232"/>
        <end position="257"/>
    </location>
</feature>
<dbReference type="Gene3D" id="1.10.3720.10">
    <property type="entry name" value="MetI-like"/>
    <property type="match status" value="1"/>
</dbReference>
<dbReference type="Proteomes" id="UP000464186">
    <property type="component" value="Chromosome"/>
</dbReference>
<feature type="transmembrane region" description="Helical" evidence="7">
    <location>
        <begin position="292"/>
        <end position="311"/>
    </location>
</feature>
<dbReference type="PROSITE" id="PS50928">
    <property type="entry name" value="ABC_TM1"/>
    <property type="match status" value="1"/>
</dbReference>
<dbReference type="SUPFAM" id="SSF160964">
    <property type="entry name" value="MalF N-terminal region-like"/>
    <property type="match status" value="1"/>
</dbReference>
<dbReference type="CDD" id="cd06261">
    <property type="entry name" value="TM_PBP2"/>
    <property type="match status" value="1"/>
</dbReference>
<dbReference type="GO" id="GO:0055085">
    <property type="term" value="P:transmembrane transport"/>
    <property type="evidence" value="ECO:0007669"/>
    <property type="project" value="InterPro"/>
</dbReference>
<feature type="domain" description="ABC transmembrane type-1" evidence="9">
    <location>
        <begin position="96"/>
        <end position="310"/>
    </location>
</feature>
<evidence type="ECO:0000313" key="10">
    <source>
        <dbReference type="EMBL" id="QHK20096.1"/>
    </source>
</evidence>
<dbReference type="Pfam" id="PF00528">
    <property type="entry name" value="BPD_transp_1"/>
    <property type="match status" value="1"/>
</dbReference>
<evidence type="ECO:0000256" key="8">
    <source>
        <dbReference type="SAM" id="MobiDB-lite"/>
    </source>
</evidence>
<feature type="transmembrane region" description="Helical" evidence="7">
    <location>
        <begin position="132"/>
        <end position="156"/>
    </location>
</feature>
<protein>
    <submittedName>
        <fullName evidence="10">ABC transporter permease subunit</fullName>
    </submittedName>
</protein>
<feature type="transmembrane region" description="Helical" evidence="7">
    <location>
        <begin position="96"/>
        <end position="120"/>
    </location>
</feature>
<evidence type="ECO:0000256" key="5">
    <source>
        <dbReference type="ARBA" id="ARBA00022989"/>
    </source>
</evidence>
<dbReference type="InterPro" id="IPR051393">
    <property type="entry name" value="ABC_transporter_permease"/>
</dbReference>
<feature type="compositionally biased region" description="Basic and acidic residues" evidence="8">
    <location>
        <begin position="1"/>
        <end position="12"/>
    </location>
</feature>
<proteinExistence type="inferred from homology"/>
<dbReference type="AlphaFoldDB" id="A0A6P1NIC8"/>
<organism evidence="10 11">
    <name type="scientific">Pseudarthrobacter psychrotolerans</name>
    <dbReference type="NCBI Taxonomy" id="2697569"/>
    <lineage>
        <taxon>Bacteria</taxon>
        <taxon>Bacillati</taxon>
        <taxon>Actinomycetota</taxon>
        <taxon>Actinomycetes</taxon>
        <taxon>Micrococcales</taxon>
        <taxon>Micrococcaceae</taxon>
        <taxon>Pseudarthrobacter</taxon>
    </lineage>
</organism>
<dbReference type="SUPFAM" id="SSF161098">
    <property type="entry name" value="MetI-like"/>
    <property type="match status" value="1"/>
</dbReference>
<keyword evidence="6 7" id="KW-0472">Membrane</keyword>
<comment type="similarity">
    <text evidence="7">Belongs to the binding-protein-dependent transport system permease family.</text>
</comment>
<keyword evidence="4 7" id="KW-0812">Transmembrane</keyword>
<dbReference type="KEGG" id="psey:GU243_10535"/>
<keyword evidence="3" id="KW-1003">Cell membrane</keyword>
<keyword evidence="11" id="KW-1185">Reference proteome</keyword>
<dbReference type="InterPro" id="IPR000515">
    <property type="entry name" value="MetI-like"/>
</dbReference>
<feature type="transmembrane region" description="Helical" evidence="7">
    <location>
        <begin position="37"/>
        <end position="67"/>
    </location>
</feature>
<keyword evidence="2 7" id="KW-0813">Transport</keyword>
<dbReference type="GO" id="GO:0005886">
    <property type="term" value="C:plasma membrane"/>
    <property type="evidence" value="ECO:0007669"/>
    <property type="project" value="UniProtKB-SubCell"/>
</dbReference>
<evidence type="ECO:0000313" key="11">
    <source>
        <dbReference type="Proteomes" id="UP000464186"/>
    </source>
</evidence>
<evidence type="ECO:0000259" key="9">
    <source>
        <dbReference type="PROSITE" id="PS50928"/>
    </source>
</evidence>
<sequence length="321" mass="35299">MSTTIPRRDRPKQAVKPVKPATPATSQTASGRHSQRWLAWIFLAPTILGMGLFTLVPIAASVVLAFFRWDIISAPTFVGFDNFAEVVQDPTVRVSFLNTIVFVIVAVSFQLGLALALAVMVQEKMPSWLRTFFRSAFFFPLILSAASVSIFMRYLFNEQFGVVNWFLSLAGIPSVPWLTTPGGSAAVVILVYVWQNFGFSFLLFIGGLASIPMETYEAAALDGATGWRKHVYVTLPLLSPTTLLASVMAIISALQVFDQPYVLTRGGPGDSTRTAVMVIFESAFQRLEFGEASAIGVILTLIIMAITAAQFRLSKRFVFYQ</sequence>
<feature type="region of interest" description="Disordered" evidence="8">
    <location>
        <begin position="1"/>
        <end position="30"/>
    </location>
</feature>
<dbReference type="InterPro" id="IPR035906">
    <property type="entry name" value="MetI-like_sf"/>
</dbReference>
<evidence type="ECO:0000256" key="6">
    <source>
        <dbReference type="ARBA" id="ARBA00023136"/>
    </source>
</evidence>
<keyword evidence="5 7" id="KW-1133">Transmembrane helix</keyword>
<accession>A0A6P1NIC8</accession>
<dbReference type="PANTHER" id="PTHR30193">
    <property type="entry name" value="ABC TRANSPORTER PERMEASE PROTEIN"/>
    <property type="match status" value="1"/>
</dbReference>
<evidence type="ECO:0000256" key="1">
    <source>
        <dbReference type="ARBA" id="ARBA00004651"/>
    </source>
</evidence>
<reference evidence="10 11" key="1">
    <citation type="submission" date="2020-01" db="EMBL/GenBank/DDBJ databases">
        <title>Pseudarthrobacter psychrotolerans sp. nov., isolated from antarctic soil.</title>
        <authorList>
            <person name="Shin Y."/>
            <person name="Park W."/>
        </authorList>
    </citation>
    <scope>NUCLEOTIDE SEQUENCE [LARGE SCALE GENOMIC DNA]</scope>
    <source>
        <strain evidence="10 11">YJ56</strain>
    </source>
</reference>
<name>A0A6P1NIC8_9MICC</name>
<evidence type="ECO:0000256" key="2">
    <source>
        <dbReference type="ARBA" id="ARBA00022448"/>
    </source>
</evidence>
<gene>
    <name evidence="10" type="ORF">GU243_10535</name>
</gene>
<evidence type="ECO:0000256" key="7">
    <source>
        <dbReference type="RuleBase" id="RU363032"/>
    </source>
</evidence>
<dbReference type="EMBL" id="CP047898">
    <property type="protein sequence ID" value="QHK20096.1"/>
    <property type="molecule type" value="Genomic_DNA"/>
</dbReference>
<comment type="subcellular location">
    <subcellularLocation>
        <location evidence="1 7">Cell membrane</location>
        <topology evidence="1 7">Multi-pass membrane protein</topology>
    </subcellularLocation>
</comment>